<feature type="region of interest" description="Disordered" evidence="1">
    <location>
        <begin position="1"/>
        <end position="45"/>
    </location>
</feature>
<evidence type="ECO:0000313" key="3">
    <source>
        <dbReference type="Proteomes" id="UP000199607"/>
    </source>
</evidence>
<dbReference type="RefSeq" id="WP_177197500.1">
    <property type="nucleotide sequence ID" value="NZ_FOTC01000001.1"/>
</dbReference>
<protein>
    <submittedName>
        <fullName evidence="2">Uncharacterized protein</fullName>
    </submittedName>
</protein>
<name>A0A1I4AW69_9EURY</name>
<dbReference type="STRING" id="553466.SAMN04487950_0138"/>
<gene>
    <name evidence="2" type="ORF">SAMN04487950_0138</name>
</gene>
<evidence type="ECO:0000313" key="2">
    <source>
        <dbReference type="EMBL" id="SFK60543.1"/>
    </source>
</evidence>
<dbReference type="EMBL" id="FOTC01000001">
    <property type="protein sequence ID" value="SFK60543.1"/>
    <property type="molecule type" value="Genomic_DNA"/>
</dbReference>
<sequence>MHGTEDAPTTEASEMTHDGATSTSAGPSSSTQHTSADVAPELFEP</sequence>
<feature type="compositionally biased region" description="Low complexity" evidence="1">
    <location>
        <begin position="19"/>
        <end position="31"/>
    </location>
</feature>
<proteinExistence type="predicted"/>
<keyword evidence="3" id="KW-1185">Reference proteome</keyword>
<dbReference type="Proteomes" id="UP000199607">
    <property type="component" value="Unassembled WGS sequence"/>
</dbReference>
<reference evidence="3" key="1">
    <citation type="submission" date="2016-10" db="EMBL/GenBank/DDBJ databases">
        <authorList>
            <person name="Varghese N."/>
            <person name="Submissions S."/>
        </authorList>
    </citation>
    <scope>NUCLEOTIDE SEQUENCE [LARGE SCALE GENOMIC DNA]</scope>
    <source>
        <strain evidence="3">CGMCC 1.7738</strain>
    </source>
</reference>
<evidence type="ECO:0000256" key="1">
    <source>
        <dbReference type="SAM" id="MobiDB-lite"/>
    </source>
</evidence>
<organism evidence="2 3">
    <name type="scientific">Halogranum rubrum</name>
    <dbReference type="NCBI Taxonomy" id="553466"/>
    <lineage>
        <taxon>Archaea</taxon>
        <taxon>Methanobacteriati</taxon>
        <taxon>Methanobacteriota</taxon>
        <taxon>Stenosarchaea group</taxon>
        <taxon>Halobacteria</taxon>
        <taxon>Halobacteriales</taxon>
        <taxon>Haloferacaceae</taxon>
    </lineage>
</organism>
<accession>A0A1I4AW69</accession>
<dbReference type="AlphaFoldDB" id="A0A1I4AW69"/>